<organism evidence="2 3">
    <name type="scientific">Eumeta variegata</name>
    <name type="common">Bagworm moth</name>
    <name type="synonym">Eumeta japonica</name>
    <dbReference type="NCBI Taxonomy" id="151549"/>
    <lineage>
        <taxon>Eukaryota</taxon>
        <taxon>Metazoa</taxon>
        <taxon>Ecdysozoa</taxon>
        <taxon>Arthropoda</taxon>
        <taxon>Hexapoda</taxon>
        <taxon>Insecta</taxon>
        <taxon>Pterygota</taxon>
        <taxon>Neoptera</taxon>
        <taxon>Endopterygota</taxon>
        <taxon>Lepidoptera</taxon>
        <taxon>Glossata</taxon>
        <taxon>Ditrysia</taxon>
        <taxon>Tineoidea</taxon>
        <taxon>Psychidae</taxon>
        <taxon>Oiketicinae</taxon>
        <taxon>Eumeta</taxon>
    </lineage>
</organism>
<evidence type="ECO:0000313" key="2">
    <source>
        <dbReference type="EMBL" id="GBP43506.1"/>
    </source>
</evidence>
<sequence>MKSDCTVSTSPTKWFNTGTFFTSLLKRPGRHTAVSTTVPRSARGSLVVAGSPPLRSPKAYIPSAAGGHALPNSIFTNDVGRQRARANNERRPGTVKRHIRHARPLRLFDSSPGGGGTRCCRRDSPPPTTPPAPHAKITFGGAREARPPPTAVVVRSNASDRIDI</sequence>
<feature type="region of interest" description="Disordered" evidence="1">
    <location>
        <begin position="106"/>
        <end position="164"/>
    </location>
</feature>
<protein>
    <submittedName>
        <fullName evidence="2">Uncharacterized protein</fullName>
    </submittedName>
</protein>
<gene>
    <name evidence="2" type="ORF">EVAR_30463_1</name>
</gene>
<evidence type="ECO:0000313" key="3">
    <source>
        <dbReference type="Proteomes" id="UP000299102"/>
    </source>
</evidence>
<accession>A0A4C1VW90</accession>
<name>A0A4C1VW90_EUMVA</name>
<proteinExistence type="predicted"/>
<dbReference type="EMBL" id="BGZK01000437">
    <property type="protein sequence ID" value="GBP43506.1"/>
    <property type="molecule type" value="Genomic_DNA"/>
</dbReference>
<dbReference type="AlphaFoldDB" id="A0A4C1VW90"/>
<evidence type="ECO:0000256" key="1">
    <source>
        <dbReference type="SAM" id="MobiDB-lite"/>
    </source>
</evidence>
<dbReference type="Proteomes" id="UP000299102">
    <property type="component" value="Unassembled WGS sequence"/>
</dbReference>
<reference evidence="2 3" key="1">
    <citation type="journal article" date="2019" name="Commun. Biol.">
        <title>The bagworm genome reveals a unique fibroin gene that provides high tensile strength.</title>
        <authorList>
            <person name="Kono N."/>
            <person name="Nakamura H."/>
            <person name="Ohtoshi R."/>
            <person name="Tomita M."/>
            <person name="Numata K."/>
            <person name="Arakawa K."/>
        </authorList>
    </citation>
    <scope>NUCLEOTIDE SEQUENCE [LARGE SCALE GENOMIC DNA]</scope>
</reference>
<keyword evidence="3" id="KW-1185">Reference proteome</keyword>
<comment type="caution">
    <text evidence="2">The sequence shown here is derived from an EMBL/GenBank/DDBJ whole genome shotgun (WGS) entry which is preliminary data.</text>
</comment>